<dbReference type="Proteomes" id="UP000262699">
    <property type="component" value="Unassembled WGS sequence"/>
</dbReference>
<dbReference type="PANTHER" id="PTHR48079:SF6">
    <property type="entry name" value="NAD(P)-BINDING DOMAIN-CONTAINING PROTEIN-RELATED"/>
    <property type="match status" value="1"/>
</dbReference>
<dbReference type="InterPro" id="IPR001509">
    <property type="entry name" value="Epimerase_deHydtase"/>
</dbReference>
<gene>
    <name evidence="2" type="ORF">DEP91_03535</name>
</gene>
<dbReference type="AlphaFoldDB" id="A0A3D0W924"/>
<dbReference type="PANTHER" id="PTHR48079">
    <property type="entry name" value="PROTEIN YEEZ"/>
    <property type="match status" value="1"/>
</dbReference>
<reference evidence="2 3" key="1">
    <citation type="journal article" date="2018" name="Nat. Biotechnol.">
        <title>A standardized bacterial taxonomy based on genome phylogeny substantially revises the tree of life.</title>
        <authorList>
            <person name="Parks D.H."/>
            <person name="Chuvochina M."/>
            <person name="Waite D.W."/>
            <person name="Rinke C."/>
            <person name="Skarshewski A."/>
            <person name="Chaumeil P.A."/>
            <person name="Hugenholtz P."/>
        </authorList>
    </citation>
    <scope>NUCLEOTIDE SEQUENCE [LARGE SCALE GENOMIC DNA]</scope>
    <source>
        <strain evidence="2">UBA9015</strain>
    </source>
</reference>
<dbReference type="SUPFAM" id="SSF51735">
    <property type="entry name" value="NAD(P)-binding Rossmann-fold domains"/>
    <property type="match status" value="1"/>
</dbReference>
<dbReference type="InterPro" id="IPR036291">
    <property type="entry name" value="NAD(P)-bd_dom_sf"/>
</dbReference>
<dbReference type="InterPro" id="IPR051783">
    <property type="entry name" value="NAD(P)-dependent_oxidoreduct"/>
</dbReference>
<dbReference type="Pfam" id="PF01370">
    <property type="entry name" value="Epimerase"/>
    <property type="match status" value="1"/>
</dbReference>
<proteinExistence type="predicted"/>
<organism evidence="2 3">
    <name type="scientific">Sphingomonas bacterium</name>
    <dbReference type="NCBI Taxonomy" id="1895847"/>
    <lineage>
        <taxon>Bacteria</taxon>
        <taxon>Pseudomonadati</taxon>
        <taxon>Pseudomonadota</taxon>
        <taxon>Alphaproteobacteria</taxon>
        <taxon>Sphingomonadales</taxon>
        <taxon>Sphingomonadaceae</taxon>
        <taxon>Sphingomonas</taxon>
    </lineage>
</organism>
<name>A0A3D0W924_9SPHN</name>
<evidence type="ECO:0000313" key="3">
    <source>
        <dbReference type="Proteomes" id="UP000262699"/>
    </source>
</evidence>
<dbReference type="Gene3D" id="3.40.50.720">
    <property type="entry name" value="NAD(P)-binding Rossmann-like Domain"/>
    <property type="match status" value="1"/>
</dbReference>
<protein>
    <recommendedName>
        <fullName evidence="1">NAD-dependent epimerase/dehydratase domain-containing protein</fullName>
    </recommendedName>
</protein>
<evidence type="ECO:0000259" key="1">
    <source>
        <dbReference type="Pfam" id="PF01370"/>
    </source>
</evidence>
<evidence type="ECO:0000313" key="2">
    <source>
        <dbReference type="EMBL" id="HCB75231.1"/>
    </source>
</evidence>
<dbReference type="EMBL" id="DOYJ01000105">
    <property type="protein sequence ID" value="HCB75231.1"/>
    <property type="molecule type" value="Genomic_DNA"/>
</dbReference>
<accession>A0A3D0W924</accession>
<feature type="domain" description="NAD-dependent epimerase/dehydratase" evidence="1">
    <location>
        <begin position="4"/>
        <end position="169"/>
    </location>
</feature>
<dbReference type="GO" id="GO:0005737">
    <property type="term" value="C:cytoplasm"/>
    <property type="evidence" value="ECO:0007669"/>
    <property type="project" value="TreeGrafter"/>
</dbReference>
<comment type="caution">
    <text evidence="2">The sequence shown here is derived from an EMBL/GenBank/DDBJ whole genome shotgun (WGS) entry which is preliminary data.</text>
</comment>
<sequence>MATIAITGITGLAGGHVAQALRMAGHTVIGISRGAALDRAGERVRTVPDLADADALVEALDGCGIVFHFADRADRKSYQEQDVGSAAAIMTAIRAAAARAGIDRIVAASSVYAERTERNDRYARSKRAMEAVGMAPAPGTPALILRLPPLYGPGARGTVRHIARTVEKGWPLPFALARAPRRFLSLDALADLCIHLSNADDGVFRRAAGQIFVPVEARHGSLAALSRALGHGRTRLLPVPGIDRLLGGRVATGQLEADRDMLLQAVGWQARH</sequence>
<dbReference type="GO" id="GO:0004029">
    <property type="term" value="F:aldehyde dehydrogenase (NAD+) activity"/>
    <property type="evidence" value="ECO:0007669"/>
    <property type="project" value="TreeGrafter"/>
</dbReference>